<feature type="binding site" evidence="11">
    <location>
        <position position="240"/>
    </location>
    <ligand>
        <name>ATP</name>
        <dbReference type="ChEBI" id="CHEBI:30616"/>
        <note>ligand shared between two neighboring subunits of the homotrimer</note>
    </ligand>
</feature>
<proteinExistence type="inferred from homology"/>
<dbReference type="CTD" id="5026"/>
<feature type="disulfide bond" evidence="12">
    <location>
        <begin position="135"/>
        <end position="163"/>
    </location>
</feature>
<feature type="transmembrane region" description="Helical" evidence="13">
    <location>
        <begin position="31"/>
        <end position="50"/>
    </location>
</feature>
<dbReference type="GO" id="GO:0033198">
    <property type="term" value="P:response to ATP"/>
    <property type="evidence" value="ECO:0007669"/>
    <property type="project" value="InterPro"/>
</dbReference>
<protein>
    <recommendedName>
        <fullName evidence="10 13">P2X purinoceptor</fullName>
    </recommendedName>
    <alternativeName>
        <fullName evidence="10">P2X purinoceptor 5</fullName>
    </alternativeName>
</protein>
<name>A0A6J3H7H2_SAPAP</name>
<evidence type="ECO:0000256" key="13">
    <source>
        <dbReference type="RuleBase" id="RU000681"/>
    </source>
</evidence>
<accession>A0A6J3H7H2</accession>
<evidence type="ECO:0000256" key="5">
    <source>
        <dbReference type="ARBA" id="ARBA00022989"/>
    </source>
</evidence>
<evidence type="ECO:0000256" key="2">
    <source>
        <dbReference type="ARBA" id="ARBA00009848"/>
    </source>
</evidence>
<dbReference type="GO" id="GO:0012505">
    <property type="term" value="C:endomembrane system"/>
    <property type="evidence" value="ECO:0007669"/>
    <property type="project" value="UniProtKB-SubCell"/>
</dbReference>
<evidence type="ECO:0000256" key="11">
    <source>
        <dbReference type="PIRSR" id="PIRSR005713-1"/>
    </source>
</evidence>
<keyword evidence="13" id="KW-0675">Receptor</keyword>
<dbReference type="GO" id="GO:0004931">
    <property type="term" value="F:extracellularly ATP-gated monoatomic cation channel activity"/>
    <property type="evidence" value="ECO:0007669"/>
    <property type="project" value="UniProtKB-UniRule"/>
</dbReference>
<keyword evidence="8 10" id="KW-1071">Ligand-gated ion channel</keyword>
<evidence type="ECO:0000256" key="3">
    <source>
        <dbReference type="ARBA" id="ARBA00022448"/>
    </source>
</evidence>
<dbReference type="AlphaFoldDB" id="A0A6J3H7H2"/>
<comment type="function">
    <text evidence="13">Receptor for ATP that acts as a ligand-gated ion channel.</text>
</comment>
<evidence type="ECO:0000256" key="9">
    <source>
        <dbReference type="ARBA" id="ARBA00023303"/>
    </source>
</evidence>
<keyword evidence="7 10" id="KW-0472">Membrane</keyword>
<keyword evidence="12" id="KW-1015">Disulfide bond</keyword>
<feature type="transmembrane region" description="Helical" evidence="13">
    <location>
        <begin position="266"/>
        <end position="288"/>
    </location>
</feature>
<keyword evidence="15" id="KW-1185">Reference proteome</keyword>
<dbReference type="GO" id="GO:0070588">
    <property type="term" value="P:calcium ion transmembrane transport"/>
    <property type="evidence" value="ECO:0007669"/>
    <property type="project" value="TreeGrafter"/>
</dbReference>
<keyword evidence="5 13" id="KW-1133">Transmembrane helix</keyword>
<keyword evidence="11" id="KW-0067">ATP-binding</keyword>
<feature type="disulfide bond" evidence="12">
    <location>
        <begin position="118"/>
        <end position="169"/>
    </location>
</feature>
<feature type="binding site" evidence="11">
    <location>
        <begin position="220"/>
        <end position="222"/>
    </location>
    <ligand>
        <name>ATP</name>
        <dbReference type="ChEBI" id="CHEBI:30616"/>
        <note>ligand shared between two neighboring subunits of the homotrimer</note>
    </ligand>
</feature>
<keyword evidence="4 13" id="KW-0812">Transmembrane</keyword>
<dbReference type="Proteomes" id="UP000504640">
    <property type="component" value="Unplaced"/>
</dbReference>
<evidence type="ECO:0000256" key="1">
    <source>
        <dbReference type="ARBA" id="ARBA00004308"/>
    </source>
</evidence>
<evidence type="ECO:0000256" key="7">
    <source>
        <dbReference type="ARBA" id="ARBA00023136"/>
    </source>
</evidence>
<evidence type="ECO:0000256" key="8">
    <source>
        <dbReference type="ARBA" id="ARBA00023286"/>
    </source>
</evidence>
<comment type="subcellular location">
    <subcellularLocation>
        <location evidence="1">Endomembrane system</location>
    </subcellularLocation>
    <subcellularLocation>
        <location evidence="13">Membrane</location>
        <topology evidence="13">Multi-pass membrane protein</topology>
    </subcellularLocation>
</comment>
<dbReference type="GO" id="GO:0098794">
    <property type="term" value="C:postsynapse"/>
    <property type="evidence" value="ECO:0007669"/>
    <property type="project" value="GOC"/>
</dbReference>
<dbReference type="InterPro" id="IPR001429">
    <property type="entry name" value="P2X_purnocptor"/>
</dbReference>
<feature type="binding site" evidence="11">
    <location>
        <position position="189"/>
    </location>
    <ligand>
        <name>ATP</name>
        <dbReference type="ChEBI" id="CHEBI:30616"/>
        <note>ligand shared between two neighboring subunits of the homotrimer</note>
    </ligand>
</feature>
<dbReference type="GO" id="GO:0005886">
    <property type="term" value="C:plasma membrane"/>
    <property type="evidence" value="ECO:0007669"/>
    <property type="project" value="InterPro"/>
</dbReference>
<keyword evidence="11" id="KW-0547">Nucleotide-binding</keyword>
<keyword evidence="9 13" id="KW-0407">Ion channel</keyword>
<dbReference type="PRINTS" id="PR01312">
    <property type="entry name" value="P2X5RECEPTOR"/>
</dbReference>
<dbReference type="FunFam" id="1.10.287.940:FF:000005">
    <property type="entry name" value="P2X purinoceptor"/>
    <property type="match status" value="1"/>
</dbReference>
<evidence type="ECO:0000313" key="15">
    <source>
        <dbReference type="Proteomes" id="UP000504640"/>
    </source>
</evidence>
<evidence type="ECO:0000256" key="14">
    <source>
        <dbReference type="SAM" id="MobiDB-lite"/>
    </source>
</evidence>
<feature type="disulfide bond" evidence="12">
    <location>
        <begin position="129"/>
        <end position="152"/>
    </location>
</feature>
<feature type="region of interest" description="Disordered" evidence="14">
    <location>
        <begin position="304"/>
        <end position="390"/>
    </location>
</feature>
<sequence>MGQAGCGGLCLSLFDYKTEKYVIAKNKKVGLLYRLLQASILAYLVVWVFLIKKGYQDVDASLQSAVITKVKGVAFTNTSDLGERLWDVADYVIPPQGENVFFVVTNLIVTPNQRQNVCAENEDIPDGACSEDSDCHPGEAVTAGNGVKTGRCLWRENSTRGTCEIFAWCPLETRSRPAEPFLKEAEDFTIFIKNYIRFPKFNFSNRLDNKLSKSVSSGYNFRFAKYYRDAAGVEFRTLIKAYGIRFDVMVNGKAGKFSIIPTVINLGSGVALMGAGAFFCDLVLIYLIKKREFYRDKKYEEVRGLEDSSQEAEDEASGLGLSEQLTSGPGLLGMPEQQGPQEPLEAERGSSGQKGNGSVCPQILQPSRSGPLRKTQEDQEQRQTPQVVET</sequence>
<dbReference type="GO" id="GO:0005524">
    <property type="term" value="F:ATP binding"/>
    <property type="evidence" value="ECO:0007669"/>
    <property type="project" value="UniProtKB-UniRule"/>
</dbReference>
<feature type="binding site" evidence="11">
    <location>
        <begin position="69"/>
        <end position="71"/>
    </location>
    <ligand>
        <name>ATP</name>
        <dbReference type="ChEBI" id="CHEBI:30616"/>
        <note>ligand shared between two neighboring subunits of the homotrimer</note>
    </ligand>
</feature>
<organism evidence="15 16">
    <name type="scientific">Sapajus apella</name>
    <name type="common">Brown-capped capuchin</name>
    <name type="synonym">Cebus apella</name>
    <dbReference type="NCBI Taxonomy" id="9515"/>
    <lineage>
        <taxon>Eukaryota</taxon>
        <taxon>Metazoa</taxon>
        <taxon>Chordata</taxon>
        <taxon>Craniata</taxon>
        <taxon>Vertebrata</taxon>
        <taxon>Euteleostomi</taxon>
        <taxon>Mammalia</taxon>
        <taxon>Eutheria</taxon>
        <taxon>Euarchontoglires</taxon>
        <taxon>Primates</taxon>
        <taxon>Haplorrhini</taxon>
        <taxon>Platyrrhini</taxon>
        <taxon>Cebidae</taxon>
        <taxon>Cebinae</taxon>
        <taxon>Sapajus</taxon>
    </lineage>
</organism>
<evidence type="ECO:0000256" key="6">
    <source>
        <dbReference type="ARBA" id="ARBA00023065"/>
    </source>
</evidence>
<dbReference type="PANTHER" id="PTHR10125">
    <property type="entry name" value="P2X PURINOCEPTOR"/>
    <property type="match status" value="1"/>
</dbReference>
<evidence type="ECO:0000313" key="16">
    <source>
        <dbReference type="RefSeq" id="XP_032125945.1"/>
    </source>
</evidence>
<dbReference type="FunFam" id="2.60.490.10:FF:000011">
    <property type="entry name" value="Purinergic receptor P2X5-2"/>
    <property type="match status" value="1"/>
</dbReference>
<comment type="similarity">
    <text evidence="2 10 13">Belongs to the P2X receptor family.</text>
</comment>
<evidence type="ECO:0000256" key="4">
    <source>
        <dbReference type="ARBA" id="ARBA00022692"/>
    </source>
</evidence>
<evidence type="ECO:0000256" key="10">
    <source>
        <dbReference type="PIRNR" id="PIRNR005713"/>
    </source>
</evidence>
<dbReference type="Gene3D" id="2.60.490.10">
    <property type="entry name" value="atp-gated p2x4 ion channel domain"/>
    <property type="match status" value="1"/>
</dbReference>
<dbReference type="Gene3D" id="1.10.287.940">
    <property type="entry name" value="atp-gated p2x4 ion channel"/>
    <property type="match status" value="1"/>
</dbReference>
<dbReference type="NCBIfam" id="TIGR00863">
    <property type="entry name" value="P2X"/>
    <property type="match status" value="1"/>
</dbReference>
<dbReference type="InterPro" id="IPR027309">
    <property type="entry name" value="P2X_extracellular_dom_sf"/>
</dbReference>
<dbReference type="PANTHER" id="PTHR10125:SF12">
    <property type="entry name" value="P2X PURINOCEPTOR 5"/>
    <property type="match status" value="1"/>
</dbReference>
<dbReference type="PRINTS" id="PR01307">
    <property type="entry name" value="P2XRECEPTOR"/>
</dbReference>
<keyword evidence="3 10" id="KW-0813">Transport</keyword>
<dbReference type="GeneID" id="116543984"/>
<gene>
    <name evidence="16" type="primary">P2RX5</name>
</gene>
<dbReference type="Pfam" id="PF00864">
    <property type="entry name" value="P2X_receptor"/>
    <property type="match status" value="1"/>
</dbReference>
<comment type="subunit">
    <text evidence="10">Functional P2XRs are organized as homomeric and heteromeric trimers. Homotrimer. Forms heterotrimer with P2RX1.</text>
</comment>
<reference evidence="16" key="1">
    <citation type="submission" date="2025-08" db="UniProtKB">
        <authorList>
            <consortium name="RefSeq"/>
        </authorList>
    </citation>
    <scope>IDENTIFICATION</scope>
    <source>
        <tissue evidence="16">Blood</tissue>
    </source>
</reference>
<dbReference type="InterPro" id="IPR003048">
    <property type="entry name" value="P2X5_purnocptor"/>
</dbReference>
<dbReference type="GO" id="GO:0001614">
    <property type="term" value="F:purinergic nucleotide receptor activity"/>
    <property type="evidence" value="ECO:0007669"/>
    <property type="project" value="UniProtKB-UniRule"/>
</dbReference>
<keyword evidence="6 10" id="KW-0406">Ion transport</keyword>
<evidence type="ECO:0000256" key="12">
    <source>
        <dbReference type="PIRSR" id="PIRSR005713-2"/>
    </source>
</evidence>
<dbReference type="PIRSF" id="PIRSF005713">
    <property type="entry name" value="P2X_purinoceptor"/>
    <property type="match status" value="1"/>
</dbReference>
<dbReference type="RefSeq" id="XP_032125945.1">
    <property type="nucleotide sequence ID" value="XM_032270054.1"/>
</dbReference>
<dbReference type="InterPro" id="IPR059116">
    <property type="entry name" value="P2X_receptor"/>
</dbReference>